<evidence type="ECO:0000256" key="1">
    <source>
        <dbReference type="ARBA" id="ARBA00022676"/>
    </source>
</evidence>
<evidence type="ECO:0000259" key="3">
    <source>
        <dbReference type="Pfam" id="PF00534"/>
    </source>
</evidence>
<keyword evidence="2 5" id="KW-0808">Transferase</keyword>
<proteinExistence type="predicted"/>
<dbReference type="PANTHER" id="PTHR45947">
    <property type="entry name" value="SULFOQUINOVOSYL TRANSFERASE SQD2"/>
    <property type="match status" value="1"/>
</dbReference>
<gene>
    <name evidence="5" type="ORF">BJ992_002907</name>
</gene>
<feature type="domain" description="Glycosyltransferase subfamily 4-like N-terminal" evidence="4">
    <location>
        <begin position="20"/>
        <end position="170"/>
    </location>
</feature>
<keyword evidence="6" id="KW-1185">Reference proteome</keyword>
<evidence type="ECO:0000313" key="5">
    <source>
        <dbReference type="EMBL" id="MBB6473476.1"/>
    </source>
</evidence>
<dbReference type="InterPro" id="IPR028098">
    <property type="entry name" value="Glyco_trans_4-like_N"/>
</dbReference>
<accession>A0A7X0IE49</accession>
<name>A0A7X0IE49_9ACTN</name>
<dbReference type="PANTHER" id="PTHR45947:SF3">
    <property type="entry name" value="SULFOQUINOVOSYL TRANSFERASE SQD2"/>
    <property type="match status" value="1"/>
</dbReference>
<dbReference type="EMBL" id="JACHIU010000001">
    <property type="protein sequence ID" value="MBB6473476.1"/>
    <property type="molecule type" value="Genomic_DNA"/>
</dbReference>
<dbReference type="InterPro" id="IPR050194">
    <property type="entry name" value="Glycosyltransferase_grp1"/>
</dbReference>
<dbReference type="GO" id="GO:0016758">
    <property type="term" value="F:hexosyltransferase activity"/>
    <property type="evidence" value="ECO:0007669"/>
    <property type="project" value="TreeGrafter"/>
</dbReference>
<dbReference type="Pfam" id="PF13579">
    <property type="entry name" value="Glyco_trans_4_4"/>
    <property type="match status" value="1"/>
</dbReference>
<dbReference type="CDD" id="cd03801">
    <property type="entry name" value="GT4_PimA-like"/>
    <property type="match status" value="1"/>
</dbReference>
<dbReference type="GO" id="GO:1901137">
    <property type="term" value="P:carbohydrate derivative biosynthetic process"/>
    <property type="evidence" value="ECO:0007669"/>
    <property type="project" value="UniProtKB-ARBA"/>
</dbReference>
<dbReference type="RefSeq" id="WP_343072660.1">
    <property type="nucleotide sequence ID" value="NZ_JACHIU010000001.1"/>
</dbReference>
<evidence type="ECO:0000256" key="2">
    <source>
        <dbReference type="ARBA" id="ARBA00022679"/>
    </source>
</evidence>
<dbReference type="Proteomes" id="UP000555564">
    <property type="component" value="Unassembled WGS sequence"/>
</dbReference>
<dbReference type="Pfam" id="PF00534">
    <property type="entry name" value="Glycos_transf_1"/>
    <property type="match status" value="1"/>
</dbReference>
<organism evidence="5 6">
    <name type="scientific">Sphaerisporangium rubeum</name>
    <dbReference type="NCBI Taxonomy" id="321317"/>
    <lineage>
        <taxon>Bacteria</taxon>
        <taxon>Bacillati</taxon>
        <taxon>Actinomycetota</taxon>
        <taxon>Actinomycetes</taxon>
        <taxon>Streptosporangiales</taxon>
        <taxon>Streptosporangiaceae</taxon>
        <taxon>Sphaerisporangium</taxon>
    </lineage>
</organism>
<dbReference type="InterPro" id="IPR001296">
    <property type="entry name" value="Glyco_trans_1"/>
</dbReference>
<evidence type="ECO:0000259" key="4">
    <source>
        <dbReference type="Pfam" id="PF13579"/>
    </source>
</evidence>
<dbReference type="SUPFAM" id="SSF53756">
    <property type="entry name" value="UDP-Glycosyltransferase/glycogen phosphorylase"/>
    <property type="match status" value="1"/>
</dbReference>
<feature type="domain" description="Glycosyl transferase family 1" evidence="3">
    <location>
        <begin position="194"/>
        <end position="345"/>
    </location>
</feature>
<sequence>MSVGTGKPSRILLVLGTSAGGVGRHVRMLAAGLARDGDRVVVAGPASTDEAFGFAEVARFAEVPIADRPRPGRDARAVLRLRALAAAADVVHAHGLRAGALAALALTGRRTRLVVTLHNALTTGGAVGAVYGVLERVTAARADTVLVVAPDLGERMTARGARHVAPAVVPAPPLPPPAGPSAVPGLDAGGDLPAEKRPVLLTVARLAQQKGLDTLLTAAAGPFEGDVRPLFAIAGDGPLRERLQARIDGEGLPVVLLGHRDDMAGLLRVARALVVPSLWEGQPLSVQEALRAGVPVVATAVGGIPDMVRDAGLLVPSGDAEALRREISRLLSEPGLARRLGEAASARELPGEREALQAVRAAYGGLWGSGEGSGASGV</sequence>
<evidence type="ECO:0000313" key="6">
    <source>
        <dbReference type="Proteomes" id="UP000555564"/>
    </source>
</evidence>
<comment type="caution">
    <text evidence="5">The sequence shown here is derived from an EMBL/GenBank/DDBJ whole genome shotgun (WGS) entry which is preliminary data.</text>
</comment>
<reference evidence="5 6" key="1">
    <citation type="submission" date="2020-08" db="EMBL/GenBank/DDBJ databases">
        <title>Sequencing the genomes of 1000 actinobacteria strains.</title>
        <authorList>
            <person name="Klenk H.-P."/>
        </authorList>
    </citation>
    <scope>NUCLEOTIDE SEQUENCE [LARGE SCALE GENOMIC DNA]</scope>
    <source>
        <strain evidence="5 6">DSM 44936</strain>
    </source>
</reference>
<keyword evidence="1" id="KW-0328">Glycosyltransferase</keyword>
<dbReference type="Gene3D" id="3.40.50.2000">
    <property type="entry name" value="Glycogen Phosphorylase B"/>
    <property type="match status" value="2"/>
</dbReference>
<protein>
    <submittedName>
        <fullName evidence="5">Glycosyltransferase involved in cell wall biosynthesis</fullName>
    </submittedName>
</protein>
<dbReference type="AlphaFoldDB" id="A0A7X0IE49"/>